<evidence type="ECO:0000256" key="1">
    <source>
        <dbReference type="SAM" id="MobiDB-lite"/>
    </source>
</evidence>
<keyword evidence="4" id="KW-1185">Reference proteome</keyword>
<dbReference type="PANTHER" id="PTHR43805:SF1">
    <property type="entry name" value="GP-PDE DOMAIN-CONTAINING PROTEIN"/>
    <property type="match status" value="1"/>
</dbReference>
<dbReference type="PROSITE" id="PS51704">
    <property type="entry name" value="GP_PDE"/>
    <property type="match status" value="1"/>
</dbReference>
<dbReference type="InterPro" id="IPR030395">
    <property type="entry name" value="GP_PDE_dom"/>
</dbReference>
<dbReference type="AlphaFoldDB" id="A0A1E4TG88"/>
<dbReference type="InterPro" id="IPR017946">
    <property type="entry name" value="PLC-like_Pdiesterase_TIM-brl"/>
</dbReference>
<gene>
    <name evidence="3" type="ORF">CANCADRAFT_110938</name>
</gene>
<evidence type="ECO:0000313" key="3">
    <source>
        <dbReference type="EMBL" id="ODV90770.1"/>
    </source>
</evidence>
<dbReference type="Pfam" id="PF03009">
    <property type="entry name" value="GDPD"/>
    <property type="match status" value="1"/>
</dbReference>
<dbReference type="EMBL" id="KV453842">
    <property type="protein sequence ID" value="ODV90770.1"/>
    <property type="molecule type" value="Genomic_DNA"/>
</dbReference>
<dbReference type="OrthoDB" id="1058301at2759"/>
<dbReference type="GO" id="GO:0006629">
    <property type="term" value="P:lipid metabolic process"/>
    <property type="evidence" value="ECO:0007669"/>
    <property type="project" value="InterPro"/>
</dbReference>
<sequence length="300" mass="34351">MKTTSPSSSVWSQPRTLAGAHRGSPNGTIENSFLAISEALNSGAKLLEVDVHESKDHVVVLSHDRNCKRLFNYPMPIIDCYYYGELDKLRSVAYPHTPLATLYEVLDLLEEDEYKDVKIILDVKSTNGVGIFKAMADTFAEHKEERFLGRVMVGISNVNYLPYFDEHMPSFQLQHIGASVSYAKKFLDHPRLTSFSMLKYFYLSGQGRHFTQDCLKSSIKMYAWTVNDAPMVHFLCRNNVTGIISDNYVKTTNYIEDYYNGHCETWTFGQRIRLSVMSVVFSYVLVPVIQWYRAGGFRKV</sequence>
<accession>A0A1E4TG88</accession>
<feature type="region of interest" description="Disordered" evidence="1">
    <location>
        <begin position="1"/>
        <end position="24"/>
    </location>
</feature>
<proteinExistence type="predicted"/>
<feature type="compositionally biased region" description="Polar residues" evidence="1">
    <location>
        <begin position="1"/>
        <end position="15"/>
    </location>
</feature>
<dbReference type="GO" id="GO:0008081">
    <property type="term" value="F:phosphoric diester hydrolase activity"/>
    <property type="evidence" value="ECO:0007669"/>
    <property type="project" value="InterPro"/>
</dbReference>
<dbReference type="Proteomes" id="UP000095023">
    <property type="component" value="Unassembled WGS sequence"/>
</dbReference>
<feature type="domain" description="GP-PDE" evidence="2">
    <location>
        <begin position="16"/>
        <end position="255"/>
    </location>
</feature>
<evidence type="ECO:0000313" key="4">
    <source>
        <dbReference type="Proteomes" id="UP000095023"/>
    </source>
</evidence>
<evidence type="ECO:0000259" key="2">
    <source>
        <dbReference type="PROSITE" id="PS51704"/>
    </source>
</evidence>
<name>A0A1E4TG88_9ASCO</name>
<reference evidence="4" key="1">
    <citation type="submission" date="2016-02" db="EMBL/GenBank/DDBJ databases">
        <title>Comparative genomics of biotechnologically important yeasts.</title>
        <authorList>
            <consortium name="DOE Joint Genome Institute"/>
            <person name="Riley R."/>
            <person name="Haridas S."/>
            <person name="Wolfe K.H."/>
            <person name="Lopes M.R."/>
            <person name="Hittinger C.T."/>
            <person name="Goker M."/>
            <person name="Salamov A."/>
            <person name="Wisecaver J."/>
            <person name="Long T.M."/>
            <person name="Aerts A.L."/>
            <person name="Barry K."/>
            <person name="Choi C."/>
            <person name="Clum A."/>
            <person name="Coughlan A.Y."/>
            <person name="Deshpande S."/>
            <person name="Douglass A.P."/>
            <person name="Hanson S.J."/>
            <person name="Klenk H.-P."/>
            <person name="Labutti K."/>
            <person name="Lapidus A."/>
            <person name="Lindquist E."/>
            <person name="Lipzen A."/>
            <person name="Meier-Kolthoff J.P."/>
            <person name="Ohm R.A."/>
            <person name="Otillar R.P."/>
            <person name="Pangilinan J."/>
            <person name="Peng Y."/>
            <person name="Rokas A."/>
            <person name="Rosa C.A."/>
            <person name="Scheuner C."/>
            <person name="Sibirny A.A."/>
            <person name="Slot J.C."/>
            <person name="Stielow J.B."/>
            <person name="Sun H."/>
            <person name="Kurtzman C.P."/>
            <person name="Blackwell M."/>
            <person name="Jeffries T.W."/>
            <person name="Grigoriev I.V."/>
        </authorList>
    </citation>
    <scope>NUCLEOTIDE SEQUENCE [LARGE SCALE GENOMIC DNA]</scope>
    <source>
        <strain evidence="4">NRRL Y-17796</strain>
    </source>
</reference>
<dbReference type="Gene3D" id="3.20.20.190">
    <property type="entry name" value="Phosphatidylinositol (PI) phosphodiesterase"/>
    <property type="match status" value="1"/>
</dbReference>
<organism evidence="3 4">
    <name type="scientific">Tortispora caseinolytica NRRL Y-17796</name>
    <dbReference type="NCBI Taxonomy" id="767744"/>
    <lineage>
        <taxon>Eukaryota</taxon>
        <taxon>Fungi</taxon>
        <taxon>Dikarya</taxon>
        <taxon>Ascomycota</taxon>
        <taxon>Saccharomycotina</taxon>
        <taxon>Trigonopsidomycetes</taxon>
        <taxon>Trigonopsidales</taxon>
        <taxon>Trigonopsidaceae</taxon>
        <taxon>Tortispora</taxon>
    </lineage>
</organism>
<dbReference type="SUPFAM" id="SSF51695">
    <property type="entry name" value="PLC-like phosphodiesterases"/>
    <property type="match status" value="1"/>
</dbReference>
<protein>
    <recommendedName>
        <fullName evidence="2">GP-PDE domain-containing protein</fullName>
    </recommendedName>
</protein>
<dbReference type="PANTHER" id="PTHR43805">
    <property type="entry name" value="GLYCEROPHOSPHORYL DIESTER PHOSPHODIESTERASE"/>
    <property type="match status" value="1"/>
</dbReference>